<dbReference type="STRING" id="702745.SAMN05421818_11325"/>
<dbReference type="Proteomes" id="UP000243588">
    <property type="component" value="Unassembled WGS sequence"/>
</dbReference>
<feature type="transmembrane region" description="Helical" evidence="9">
    <location>
        <begin position="231"/>
        <end position="256"/>
    </location>
</feature>
<evidence type="ECO:0000256" key="4">
    <source>
        <dbReference type="ARBA" id="ARBA00022475"/>
    </source>
</evidence>
<accession>A0A1G8EXY7</accession>
<keyword evidence="11" id="KW-1185">Reference proteome</keyword>
<feature type="transmembrane region" description="Helical" evidence="9">
    <location>
        <begin position="413"/>
        <end position="436"/>
    </location>
</feature>
<feature type="transmembrane region" description="Helical" evidence="9">
    <location>
        <begin position="12"/>
        <end position="30"/>
    </location>
</feature>
<keyword evidence="6 9" id="KW-0769">Symport</keyword>
<sequence>MEHAIQVANDIIWSDVFIALCLCAGLFFSIRTKFVQVRFFRHMIKLLFTEGSSEKGISPFQAFSIAIAGRVGVGNIVGVATAIAAGGPGAIFWMWMIAFLGSASAFVESTLAQIYKVEKNGQYCGGPAFYIQSGMNNKTFALVFSIITIISCSLFLPSIQSNSISISINSAFGVPQWITGLLICLFLGLAVFGGAKNIGRISQVVVPFMAAAYIIMALIIIALNYQEIPSVFGLIFRSAFNMEAAFSGIFGAAIAWGVKRGIYSNEAGQGTAPHAAAASETSHPVKQGLVQAFSVYIDTLFVCTATALMILFTNQYNVVDGVGNYIVENIPGIEPGAAYTVKAVATQFPVFASQFIAIALTFFAFTTTMSYLFIAESNFEYLSKKRNIILRWIMRTIILASVFFASINEPSTAWAIGDIGVGAMAWINIIAILLLYKPAMVALDDYIKQRKAGKDPVFNPANVNIKNVSEIWYRVVKEKEREEKDKDRLASEKTL</sequence>
<keyword evidence="4 9" id="KW-1003">Cell membrane</keyword>
<keyword evidence="7 9" id="KW-1133">Transmembrane helix</keyword>
<feature type="transmembrane region" description="Helical" evidence="9">
    <location>
        <begin position="204"/>
        <end position="225"/>
    </location>
</feature>
<feature type="transmembrane region" description="Helical" evidence="9">
    <location>
        <begin position="171"/>
        <end position="192"/>
    </location>
</feature>
<dbReference type="EMBL" id="FNDQ01000013">
    <property type="protein sequence ID" value="SDH74740.1"/>
    <property type="molecule type" value="Genomic_DNA"/>
</dbReference>
<evidence type="ECO:0000256" key="1">
    <source>
        <dbReference type="ARBA" id="ARBA00004651"/>
    </source>
</evidence>
<feature type="transmembrane region" description="Helical" evidence="9">
    <location>
        <begin position="140"/>
        <end position="159"/>
    </location>
</feature>
<keyword evidence="5 9" id="KW-0812">Transmembrane</keyword>
<dbReference type="RefSeq" id="WP_090408913.1">
    <property type="nucleotide sequence ID" value="NZ_FNDQ01000013.1"/>
</dbReference>
<evidence type="ECO:0000256" key="5">
    <source>
        <dbReference type="ARBA" id="ARBA00022692"/>
    </source>
</evidence>
<dbReference type="Pfam" id="PF01235">
    <property type="entry name" value="Na_Ala_symp"/>
    <property type="match status" value="1"/>
</dbReference>
<evidence type="ECO:0000256" key="6">
    <source>
        <dbReference type="ARBA" id="ARBA00022847"/>
    </source>
</evidence>
<feature type="transmembrane region" description="Helical" evidence="9">
    <location>
        <begin position="388"/>
        <end position="407"/>
    </location>
</feature>
<keyword evidence="3 9" id="KW-0813">Transport</keyword>
<dbReference type="FunFam" id="1.20.1740.10:FF:000004">
    <property type="entry name" value="Sodium:alanine symporter family protein"/>
    <property type="match status" value="1"/>
</dbReference>
<evidence type="ECO:0000313" key="10">
    <source>
        <dbReference type="EMBL" id="SDH74740.1"/>
    </source>
</evidence>
<evidence type="ECO:0000256" key="3">
    <source>
        <dbReference type="ARBA" id="ARBA00022448"/>
    </source>
</evidence>
<feature type="transmembrane region" description="Helical" evidence="9">
    <location>
        <begin position="62"/>
        <end position="84"/>
    </location>
</feature>
<evidence type="ECO:0000256" key="9">
    <source>
        <dbReference type="RuleBase" id="RU363064"/>
    </source>
</evidence>
<dbReference type="InterPro" id="IPR001463">
    <property type="entry name" value="Na/Ala_symport"/>
</dbReference>
<evidence type="ECO:0000313" key="11">
    <source>
        <dbReference type="Proteomes" id="UP000243588"/>
    </source>
</evidence>
<protein>
    <submittedName>
        <fullName evidence="10">Alanine or glycine:cation symporter, AGCS family</fullName>
    </submittedName>
</protein>
<dbReference type="PANTHER" id="PTHR30330">
    <property type="entry name" value="AGSS FAMILY TRANSPORTER, SODIUM-ALANINE"/>
    <property type="match status" value="1"/>
</dbReference>
<evidence type="ECO:0000256" key="7">
    <source>
        <dbReference type="ARBA" id="ARBA00022989"/>
    </source>
</evidence>
<dbReference type="PROSITE" id="PS00873">
    <property type="entry name" value="NA_ALANINE_SYMP"/>
    <property type="match status" value="1"/>
</dbReference>
<reference evidence="11" key="1">
    <citation type="submission" date="2016-10" db="EMBL/GenBank/DDBJ databases">
        <authorList>
            <person name="Varghese N."/>
            <person name="Submissions S."/>
        </authorList>
    </citation>
    <scope>NUCLEOTIDE SEQUENCE [LARGE SCALE GENOMIC DNA]</scope>
    <source>
        <strain evidence="11">DSM 23313</strain>
    </source>
</reference>
<comment type="subcellular location">
    <subcellularLocation>
        <location evidence="1 9">Cell membrane</location>
        <topology evidence="1 9">Multi-pass membrane protein</topology>
    </subcellularLocation>
</comment>
<feature type="transmembrane region" description="Helical" evidence="9">
    <location>
        <begin position="90"/>
        <end position="107"/>
    </location>
</feature>
<dbReference type="AlphaFoldDB" id="A0A1G8EXY7"/>
<gene>
    <name evidence="10" type="ORF">SAMN05421818_11325</name>
</gene>
<feature type="transmembrane region" description="Helical" evidence="9">
    <location>
        <begin position="355"/>
        <end position="376"/>
    </location>
</feature>
<dbReference type="GO" id="GO:0005886">
    <property type="term" value="C:plasma membrane"/>
    <property type="evidence" value="ECO:0007669"/>
    <property type="project" value="UniProtKB-SubCell"/>
</dbReference>
<dbReference type="PANTHER" id="PTHR30330:SF7">
    <property type="entry name" value="SODIUM_PROTON-DEPENDENT ALANINE CARRIER PROTEIN YRBD-RELATED"/>
    <property type="match status" value="1"/>
</dbReference>
<evidence type="ECO:0000256" key="2">
    <source>
        <dbReference type="ARBA" id="ARBA00009261"/>
    </source>
</evidence>
<dbReference type="PRINTS" id="PR00175">
    <property type="entry name" value="NAALASMPORT"/>
</dbReference>
<dbReference type="NCBIfam" id="TIGR00835">
    <property type="entry name" value="agcS"/>
    <property type="match status" value="1"/>
</dbReference>
<feature type="transmembrane region" description="Helical" evidence="9">
    <location>
        <begin position="293"/>
        <end position="312"/>
    </location>
</feature>
<keyword evidence="8 9" id="KW-0472">Membrane</keyword>
<dbReference type="Gene3D" id="1.20.1740.10">
    <property type="entry name" value="Amino acid/polyamine transporter I"/>
    <property type="match status" value="1"/>
</dbReference>
<comment type="similarity">
    <text evidence="2 9">Belongs to the alanine or glycine:cation symporter (AGCS) (TC 2.A.25) family.</text>
</comment>
<evidence type="ECO:0000256" key="8">
    <source>
        <dbReference type="ARBA" id="ARBA00023136"/>
    </source>
</evidence>
<proteinExistence type="inferred from homology"/>
<organism evidence="10 11">
    <name type="scientific">Myroides phaeus</name>
    <dbReference type="NCBI Taxonomy" id="702745"/>
    <lineage>
        <taxon>Bacteria</taxon>
        <taxon>Pseudomonadati</taxon>
        <taxon>Bacteroidota</taxon>
        <taxon>Flavobacteriia</taxon>
        <taxon>Flavobacteriales</taxon>
        <taxon>Flavobacteriaceae</taxon>
        <taxon>Myroides</taxon>
    </lineage>
</organism>
<dbReference type="GO" id="GO:0005283">
    <property type="term" value="F:amino acid:sodium symporter activity"/>
    <property type="evidence" value="ECO:0007669"/>
    <property type="project" value="InterPro"/>
</dbReference>
<name>A0A1G8EXY7_9FLAO</name>